<keyword evidence="3" id="KW-1185">Reference proteome</keyword>
<feature type="region of interest" description="Disordered" evidence="1">
    <location>
        <begin position="1"/>
        <end position="234"/>
    </location>
</feature>
<dbReference type="Proteomes" id="UP001634007">
    <property type="component" value="Unassembled WGS sequence"/>
</dbReference>
<gene>
    <name evidence="2" type="ORF">ACJRO7_004719</name>
</gene>
<evidence type="ECO:0000313" key="2">
    <source>
        <dbReference type="EMBL" id="KAL3719783.1"/>
    </source>
</evidence>
<dbReference type="AlphaFoldDB" id="A0ABD3J3I1"/>
<accession>A0ABD3J3I1</accession>
<feature type="compositionally biased region" description="Low complexity" evidence="1">
    <location>
        <begin position="181"/>
        <end position="195"/>
    </location>
</feature>
<dbReference type="EMBL" id="JBJKBG010000010">
    <property type="protein sequence ID" value="KAL3719783.1"/>
    <property type="molecule type" value="Genomic_DNA"/>
</dbReference>
<sequence length="234" mass="25401">MAHSQATSVMNPETESLVNRGKGVVVPASSEYNDNDSRDTRRGLVSAVSSTDMNASRPLVRGESSSQQMAPYRPAEPMIDHDSNADIAEPEDTEMWSKQTKRKHKKLRKKQAAREAAAAAAEASRATAVSKASFSLSPITEEDHLLQRNPSKGEDDLHSPSNVKSPAMAEPTGSDPSMIVQESSQDVSSSSSQEESSYDDLPKADERVSKPSNHMTERLQDHLADMLEASPLPV</sequence>
<name>A0ABD3J3I1_EUCGL</name>
<feature type="compositionally biased region" description="Basic and acidic residues" evidence="1">
    <location>
        <begin position="141"/>
        <end position="158"/>
    </location>
</feature>
<organism evidence="2 3">
    <name type="scientific">Eucalyptus globulus</name>
    <name type="common">Tasmanian blue gum</name>
    <dbReference type="NCBI Taxonomy" id="34317"/>
    <lineage>
        <taxon>Eukaryota</taxon>
        <taxon>Viridiplantae</taxon>
        <taxon>Streptophyta</taxon>
        <taxon>Embryophyta</taxon>
        <taxon>Tracheophyta</taxon>
        <taxon>Spermatophyta</taxon>
        <taxon>Magnoliopsida</taxon>
        <taxon>eudicotyledons</taxon>
        <taxon>Gunneridae</taxon>
        <taxon>Pentapetalae</taxon>
        <taxon>rosids</taxon>
        <taxon>malvids</taxon>
        <taxon>Myrtales</taxon>
        <taxon>Myrtaceae</taxon>
        <taxon>Myrtoideae</taxon>
        <taxon>Eucalypteae</taxon>
        <taxon>Eucalyptus</taxon>
    </lineage>
</organism>
<feature type="compositionally biased region" description="Basic and acidic residues" evidence="1">
    <location>
        <begin position="200"/>
        <end position="225"/>
    </location>
</feature>
<protein>
    <submittedName>
        <fullName evidence="2">Uncharacterized protein</fullName>
    </submittedName>
</protein>
<reference evidence="2 3" key="1">
    <citation type="submission" date="2024-11" db="EMBL/GenBank/DDBJ databases">
        <title>Chromosome-level genome assembly of Eucalyptus globulus Labill. provides insights into its genome evolution.</title>
        <authorList>
            <person name="Li X."/>
        </authorList>
    </citation>
    <scope>NUCLEOTIDE SEQUENCE [LARGE SCALE GENOMIC DNA]</scope>
    <source>
        <strain evidence="2">CL2024</strain>
        <tissue evidence="2">Fresh tender leaves</tissue>
    </source>
</reference>
<feature type="compositionally biased region" description="Basic residues" evidence="1">
    <location>
        <begin position="99"/>
        <end position="111"/>
    </location>
</feature>
<evidence type="ECO:0000256" key="1">
    <source>
        <dbReference type="SAM" id="MobiDB-lite"/>
    </source>
</evidence>
<proteinExistence type="predicted"/>
<evidence type="ECO:0000313" key="3">
    <source>
        <dbReference type="Proteomes" id="UP001634007"/>
    </source>
</evidence>
<feature type="compositionally biased region" description="Polar residues" evidence="1">
    <location>
        <begin position="1"/>
        <end position="17"/>
    </location>
</feature>
<feature type="non-terminal residue" evidence="2">
    <location>
        <position position="234"/>
    </location>
</feature>
<feature type="compositionally biased region" description="Low complexity" evidence="1">
    <location>
        <begin position="114"/>
        <end position="132"/>
    </location>
</feature>
<comment type="caution">
    <text evidence="2">The sequence shown here is derived from an EMBL/GenBank/DDBJ whole genome shotgun (WGS) entry which is preliminary data.</text>
</comment>